<evidence type="ECO:0000313" key="2">
    <source>
        <dbReference type="Proteomes" id="UP000297391"/>
    </source>
</evidence>
<comment type="caution">
    <text evidence="1">The sequence shown here is derived from an EMBL/GenBank/DDBJ whole genome shotgun (WGS) entry which is preliminary data.</text>
</comment>
<dbReference type="RefSeq" id="WP_135289043.1">
    <property type="nucleotide sequence ID" value="NZ_QUZU01000009.1"/>
</dbReference>
<name>A0A4Z0AUG2_9PSED</name>
<evidence type="ECO:0000313" key="1">
    <source>
        <dbReference type="EMBL" id="TFY90071.1"/>
    </source>
</evidence>
<dbReference type="Gene3D" id="3.40.50.150">
    <property type="entry name" value="Vaccinia Virus protein VP39"/>
    <property type="match status" value="1"/>
</dbReference>
<reference evidence="1 2" key="1">
    <citation type="journal article" date="2019" name="Syst. Appl. Microbiol.">
        <title>New species of pathogenic Pseudomonas isolated from citrus in Tunisia: Proposal of Pseudomonas kairouanensis sp. nov. and Pseudomonas nabeulensis sp. nov.</title>
        <authorList>
            <person name="Oueslati M."/>
            <person name="Mulet M."/>
            <person name="Gomila M."/>
            <person name="Berge O."/>
            <person name="Hajlaoui M.R."/>
            <person name="Lalucat J."/>
            <person name="Sadfi-Zouaoui N."/>
            <person name="Garcia-Valdes E."/>
        </authorList>
    </citation>
    <scope>NUCLEOTIDE SEQUENCE [LARGE SCALE GENOMIC DNA]</scope>
    <source>
        <strain evidence="1 2">KC12</strain>
    </source>
</reference>
<dbReference type="InterPro" id="IPR029063">
    <property type="entry name" value="SAM-dependent_MTases_sf"/>
</dbReference>
<dbReference type="AlphaFoldDB" id="A0A4Z0AUG2"/>
<dbReference type="SUPFAM" id="SSF53335">
    <property type="entry name" value="S-adenosyl-L-methionine-dependent methyltransferases"/>
    <property type="match status" value="1"/>
</dbReference>
<dbReference type="GO" id="GO:0008168">
    <property type="term" value="F:methyltransferase activity"/>
    <property type="evidence" value="ECO:0007669"/>
    <property type="project" value="UniProtKB-KW"/>
</dbReference>
<dbReference type="Pfam" id="PF13489">
    <property type="entry name" value="Methyltransf_23"/>
    <property type="match status" value="1"/>
</dbReference>
<gene>
    <name evidence="1" type="ORF">DYL59_10020</name>
</gene>
<keyword evidence="2" id="KW-1185">Reference proteome</keyword>
<organism evidence="1 2">
    <name type="scientific">Pseudomonas kairouanensis</name>
    <dbReference type="NCBI Taxonomy" id="2293832"/>
    <lineage>
        <taxon>Bacteria</taxon>
        <taxon>Pseudomonadati</taxon>
        <taxon>Pseudomonadota</taxon>
        <taxon>Gammaproteobacteria</taxon>
        <taxon>Pseudomonadales</taxon>
        <taxon>Pseudomonadaceae</taxon>
        <taxon>Pseudomonas</taxon>
    </lineage>
</organism>
<dbReference type="OrthoDB" id="9791944at2"/>
<proteinExistence type="predicted"/>
<keyword evidence="1" id="KW-0489">Methyltransferase</keyword>
<sequence length="276" mass="31136">MSDHKAPIDFGDGDDKCRLCFGSLEKKFSQVVLLKHEVKYFQCNECGSLQTERPYWLDEAYSNKNLSSLDTGAAQRNMQNMAAVYAISKLFGAKNAMDVGGGDGLLCRLLRDYEINCYVNDKYASPAYAQGFTVPDYAAPDIVLGFEVIEHFASPASDMEMLFKYQSDVILLSTELYTSQLDDWWYLVPDSGQHIFFYSKHSLQILAEKYNYAVLDSGGFILFVKYDVSAFKKILAKCLLKTRVCRVLKVLMGLLPARGVAKDHALQIERIKDGSR</sequence>
<accession>A0A4Z0AUG2</accession>
<dbReference type="GO" id="GO:0032259">
    <property type="term" value="P:methylation"/>
    <property type="evidence" value="ECO:0007669"/>
    <property type="project" value="UniProtKB-KW"/>
</dbReference>
<keyword evidence="1" id="KW-0808">Transferase</keyword>
<dbReference type="EMBL" id="QUZU01000009">
    <property type="protein sequence ID" value="TFY90071.1"/>
    <property type="molecule type" value="Genomic_DNA"/>
</dbReference>
<protein>
    <submittedName>
        <fullName evidence="1">Class I SAM-dependent methyltransferase</fullName>
    </submittedName>
</protein>
<dbReference type="Proteomes" id="UP000297391">
    <property type="component" value="Unassembled WGS sequence"/>
</dbReference>